<dbReference type="PANTHER" id="PTHR11011:SF99">
    <property type="entry name" value="FATTY ACYL-COA REDUCTASE 3"/>
    <property type="match status" value="1"/>
</dbReference>
<dbReference type="InterPro" id="IPR013120">
    <property type="entry name" value="FAR_NAD-bd"/>
</dbReference>
<name>A0ABD1NQR9_9LAMI</name>
<gene>
    <name evidence="7" type="ORF">Adt_48813</name>
</gene>
<dbReference type="InterPro" id="IPR026055">
    <property type="entry name" value="FAR"/>
</dbReference>
<accession>A0ABD1NQR9</accession>
<comment type="catalytic activity">
    <reaction evidence="4">
        <text>a long-chain fatty acyl-CoA + 2 NADPH + 2 H(+) = a long-chain primary fatty alcohol + 2 NADP(+) + CoA</text>
        <dbReference type="Rhea" id="RHEA:52716"/>
        <dbReference type="ChEBI" id="CHEBI:15378"/>
        <dbReference type="ChEBI" id="CHEBI:57287"/>
        <dbReference type="ChEBI" id="CHEBI:57783"/>
        <dbReference type="ChEBI" id="CHEBI:58349"/>
        <dbReference type="ChEBI" id="CHEBI:77396"/>
        <dbReference type="ChEBI" id="CHEBI:83139"/>
        <dbReference type="EC" id="1.2.1.84"/>
    </reaction>
</comment>
<reference evidence="8" key="1">
    <citation type="submission" date="2024-07" db="EMBL/GenBank/DDBJ databases">
        <title>Two chromosome-level genome assemblies of Korean endemic species Abeliophyllum distichum and Forsythia ovata (Oleaceae).</title>
        <authorList>
            <person name="Jang H."/>
        </authorList>
    </citation>
    <scope>NUCLEOTIDE SEQUENCE [LARGE SCALE GENOMIC DNA]</scope>
</reference>
<evidence type="ECO:0000256" key="3">
    <source>
        <dbReference type="ARBA" id="ARBA00023098"/>
    </source>
</evidence>
<dbReference type="SUPFAM" id="SSF51735">
    <property type="entry name" value="NAD(P)-binding Rossmann-fold domains"/>
    <property type="match status" value="1"/>
</dbReference>
<dbReference type="Pfam" id="PF03015">
    <property type="entry name" value="Sterile"/>
    <property type="match status" value="1"/>
</dbReference>
<dbReference type="CDD" id="cd09071">
    <property type="entry name" value="FAR_C"/>
    <property type="match status" value="1"/>
</dbReference>
<dbReference type="Pfam" id="PF07993">
    <property type="entry name" value="NAD_binding_4"/>
    <property type="match status" value="1"/>
</dbReference>
<keyword evidence="2 4" id="KW-0444">Lipid biosynthesis</keyword>
<dbReference type="AlphaFoldDB" id="A0ABD1NQR9"/>
<evidence type="ECO:0000256" key="1">
    <source>
        <dbReference type="ARBA" id="ARBA00005928"/>
    </source>
</evidence>
<proteinExistence type="inferred from homology"/>
<dbReference type="InterPro" id="IPR033640">
    <property type="entry name" value="FAR_C"/>
</dbReference>
<dbReference type="GO" id="GO:0006629">
    <property type="term" value="P:lipid metabolic process"/>
    <property type="evidence" value="ECO:0007669"/>
    <property type="project" value="UniProtKB-KW"/>
</dbReference>
<feature type="domain" description="Thioester reductase (TE)" evidence="6">
    <location>
        <begin position="102"/>
        <end position="396"/>
    </location>
</feature>
<comment type="function">
    <text evidence="4">Catalyzes the reduction of fatty acyl-CoA to fatty alcohols.</text>
</comment>
<evidence type="ECO:0000313" key="7">
    <source>
        <dbReference type="EMBL" id="KAL2453689.1"/>
    </source>
</evidence>
<dbReference type="Proteomes" id="UP001604336">
    <property type="component" value="Unassembled WGS sequence"/>
</dbReference>
<dbReference type="PANTHER" id="PTHR11011">
    <property type="entry name" value="MALE STERILITY PROTEIN 2-RELATED"/>
    <property type="match status" value="1"/>
</dbReference>
<evidence type="ECO:0000256" key="4">
    <source>
        <dbReference type="RuleBase" id="RU363097"/>
    </source>
</evidence>
<protein>
    <recommendedName>
        <fullName evidence="4">Fatty acyl-CoA reductase</fullName>
        <ecNumber evidence="4">1.2.1.84</ecNumber>
    </recommendedName>
</protein>
<comment type="caution">
    <text evidence="7">The sequence shown here is derived from an EMBL/GenBank/DDBJ whole genome shotgun (WGS) entry which is preliminary data.</text>
</comment>
<keyword evidence="4" id="KW-0521">NADP</keyword>
<dbReference type="InterPro" id="IPR036291">
    <property type="entry name" value="NAD(P)-bd_dom_sf"/>
</dbReference>
<keyword evidence="3 4" id="KW-0443">Lipid metabolism</keyword>
<keyword evidence="4" id="KW-0560">Oxidoreductase</keyword>
<dbReference type="Gene3D" id="3.40.50.720">
    <property type="entry name" value="NAD(P)-binding Rossmann-like Domain"/>
    <property type="match status" value="1"/>
</dbReference>
<dbReference type="CDD" id="cd05236">
    <property type="entry name" value="FAR-N_SDR_e"/>
    <property type="match status" value="1"/>
</dbReference>
<keyword evidence="8" id="KW-1185">Reference proteome</keyword>
<evidence type="ECO:0000313" key="8">
    <source>
        <dbReference type="Proteomes" id="UP001604336"/>
    </source>
</evidence>
<sequence length="568" mass="64494">MGGSSNEKYVVHILGSQQSTKDYHKYLACTPPFISFFGSKLRSPQLYDLRLMHTSLDLCLCFGSVYDLSSLNSYTTTFLFLFSSPMELGSILHFLENRSILVTGATGFLAKIFTEKILRAQPNVKKLYLLLRAADSKSAMLRFNTEVISKDLFRILKEKWGGNLNSLISEKVIIVPGDITCESLGVKDLNLLEEMLKEVDVVVNLAATTNFDERYDVALGINTWGAKHVLDFAKNCAKLKHMYLVRRRGLIKEDSFKLGETLNGTSELDISIEKNVVEETLNHLRAENSSEESIKSAMIDLGIQRARKHGWPNTYVFTKAMGEMLLGHFKDNIPLVIIRPTIVTSTYKEPFPGWVEGIRTIDSLAVGYGKGKITCFLGDPKSTIDVIPADMVVNAIVVAMVAHANQPNESIYHVGSSVSNPVEFTWLQDYGYQYFTKHPWINKDGKPVIVGKVTVLSTMASFRRYMAVRYLLPLKGLQIVNAACCQYFRVTYLDLYRKINFVMRLIDLYGPYLFFKAVYDDMNTEKLRRAARESCEDADIFYFDPKIINWDDYFMKTHIPGVVKHVFK</sequence>
<dbReference type="EC" id="1.2.1.84" evidence="4"/>
<evidence type="ECO:0000259" key="6">
    <source>
        <dbReference type="Pfam" id="PF07993"/>
    </source>
</evidence>
<evidence type="ECO:0000259" key="5">
    <source>
        <dbReference type="Pfam" id="PF03015"/>
    </source>
</evidence>
<dbReference type="GO" id="GO:0102965">
    <property type="term" value="F:alcohol-forming long-chain fatty acyl-CoA reductase activity"/>
    <property type="evidence" value="ECO:0007669"/>
    <property type="project" value="UniProtKB-EC"/>
</dbReference>
<feature type="domain" description="Fatty acyl-CoA reductase C-terminal" evidence="5">
    <location>
        <begin position="470"/>
        <end position="568"/>
    </location>
</feature>
<comment type="similarity">
    <text evidence="1 4">Belongs to the fatty acyl-CoA reductase family.</text>
</comment>
<evidence type="ECO:0000256" key="2">
    <source>
        <dbReference type="ARBA" id="ARBA00022516"/>
    </source>
</evidence>
<organism evidence="7 8">
    <name type="scientific">Abeliophyllum distichum</name>
    <dbReference type="NCBI Taxonomy" id="126358"/>
    <lineage>
        <taxon>Eukaryota</taxon>
        <taxon>Viridiplantae</taxon>
        <taxon>Streptophyta</taxon>
        <taxon>Embryophyta</taxon>
        <taxon>Tracheophyta</taxon>
        <taxon>Spermatophyta</taxon>
        <taxon>Magnoliopsida</taxon>
        <taxon>eudicotyledons</taxon>
        <taxon>Gunneridae</taxon>
        <taxon>Pentapetalae</taxon>
        <taxon>asterids</taxon>
        <taxon>lamiids</taxon>
        <taxon>Lamiales</taxon>
        <taxon>Oleaceae</taxon>
        <taxon>Forsythieae</taxon>
        <taxon>Abeliophyllum</taxon>
    </lineage>
</organism>
<dbReference type="EMBL" id="JBFOLK010000600">
    <property type="protein sequence ID" value="KAL2453689.1"/>
    <property type="molecule type" value="Genomic_DNA"/>
</dbReference>